<accession>A0AAU9TGQ5</accession>
<reference evidence="2" key="1">
    <citation type="submission" date="2022-03" db="EMBL/GenBank/DDBJ databases">
        <authorList>
            <person name="Tunstrom K."/>
        </authorList>
    </citation>
    <scope>NUCLEOTIDE SEQUENCE</scope>
</reference>
<dbReference type="CDD" id="cd00037">
    <property type="entry name" value="CLECT"/>
    <property type="match status" value="1"/>
</dbReference>
<feature type="signal peptide" evidence="1">
    <location>
        <begin position="1"/>
        <end position="22"/>
    </location>
</feature>
<evidence type="ECO:0000256" key="1">
    <source>
        <dbReference type="SAM" id="SignalP"/>
    </source>
</evidence>
<protein>
    <recommendedName>
        <fullName evidence="4">C-type lectin domain-containing protein</fullName>
    </recommendedName>
</protein>
<dbReference type="Proteomes" id="UP001153954">
    <property type="component" value="Unassembled WGS sequence"/>
</dbReference>
<comment type="caution">
    <text evidence="2">The sequence shown here is derived from an EMBL/GenBank/DDBJ whole genome shotgun (WGS) entry which is preliminary data.</text>
</comment>
<organism evidence="2 3">
    <name type="scientific">Euphydryas editha</name>
    <name type="common">Edith's checkerspot</name>
    <dbReference type="NCBI Taxonomy" id="104508"/>
    <lineage>
        <taxon>Eukaryota</taxon>
        <taxon>Metazoa</taxon>
        <taxon>Ecdysozoa</taxon>
        <taxon>Arthropoda</taxon>
        <taxon>Hexapoda</taxon>
        <taxon>Insecta</taxon>
        <taxon>Pterygota</taxon>
        <taxon>Neoptera</taxon>
        <taxon>Endopterygota</taxon>
        <taxon>Lepidoptera</taxon>
        <taxon>Glossata</taxon>
        <taxon>Ditrysia</taxon>
        <taxon>Papilionoidea</taxon>
        <taxon>Nymphalidae</taxon>
        <taxon>Nymphalinae</taxon>
        <taxon>Euphydryas</taxon>
    </lineage>
</organism>
<dbReference type="EMBL" id="CAKOGL010000005">
    <property type="protein sequence ID" value="CAH2086311.1"/>
    <property type="molecule type" value="Genomic_DNA"/>
</dbReference>
<keyword evidence="3" id="KW-1185">Reference proteome</keyword>
<dbReference type="SUPFAM" id="SSF56436">
    <property type="entry name" value="C-type lectin-like"/>
    <property type="match status" value="1"/>
</dbReference>
<evidence type="ECO:0000313" key="2">
    <source>
        <dbReference type="EMBL" id="CAH2086311.1"/>
    </source>
</evidence>
<evidence type="ECO:0008006" key="4">
    <source>
        <dbReference type="Google" id="ProtNLM"/>
    </source>
</evidence>
<dbReference type="AlphaFoldDB" id="A0AAU9TGQ5"/>
<keyword evidence="1" id="KW-0732">Signal</keyword>
<gene>
    <name evidence="2" type="ORF">EEDITHA_LOCUS2704</name>
</gene>
<sequence>MLSIKCFIVVVILQYISQMTYSQPSVNFFRKDYKYIEETKSFYKIHTLHRTWQDAKEKCAMEGATLFYPDDDDEVNAVISYWNETQPFAWVYIGVSTPNVRQVFETVDVSAGIGIDRLPRLRGYEGREGVSQRLTKPSSERWCGMAFRACMNPRWITFSCFRNLRLSTAGAQQRRRSPVLPPLCK</sequence>
<name>A0AAU9TGQ5_EUPED</name>
<dbReference type="Gene3D" id="3.10.100.10">
    <property type="entry name" value="Mannose-Binding Protein A, subunit A"/>
    <property type="match status" value="1"/>
</dbReference>
<dbReference type="InterPro" id="IPR016186">
    <property type="entry name" value="C-type_lectin-like/link_sf"/>
</dbReference>
<evidence type="ECO:0000313" key="3">
    <source>
        <dbReference type="Proteomes" id="UP001153954"/>
    </source>
</evidence>
<dbReference type="InterPro" id="IPR016187">
    <property type="entry name" value="CTDL_fold"/>
</dbReference>
<proteinExistence type="predicted"/>
<feature type="chain" id="PRO_5043505043" description="C-type lectin domain-containing protein" evidence="1">
    <location>
        <begin position="23"/>
        <end position="185"/>
    </location>
</feature>